<dbReference type="AlphaFoldDB" id="A0A3E2NEY0"/>
<comment type="subcellular location">
    <subcellularLocation>
        <location evidence="1 7">Cell membrane</location>
        <topology evidence="1 7">Multi-pass membrane protein</topology>
    </subcellularLocation>
</comment>
<feature type="transmembrane region" description="Helical" evidence="7">
    <location>
        <begin position="168"/>
        <end position="191"/>
    </location>
</feature>
<comment type="caution">
    <text evidence="9">The sequence shown here is derived from an EMBL/GenBank/DDBJ whole genome shotgun (WGS) entry which is preliminary data.</text>
</comment>
<keyword evidence="2 7" id="KW-0813">Transport</keyword>
<keyword evidence="6 7" id="KW-0472">Membrane</keyword>
<organism evidence="9 10">
    <name type="scientific">Lacrimispora amygdalina</name>
    <dbReference type="NCBI Taxonomy" id="253257"/>
    <lineage>
        <taxon>Bacteria</taxon>
        <taxon>Bacillati</taxon>
        <taxon>Bacillota</taxon>
        <taxon>Clostridia</taxon>
        <taxon>Lachnospirales</taxon>
        <taxon>Lachnospiraceae</taxon>
        <taxon>Lacrimispora</taxon>
    </lineage>
</organism>
<evidence type="ECO:0000256" key="4">
    <source>
        <dbReference type="ARBA" id="ARBA00022692"/>
    </source>
</evidence>
<feature type="transmembrane region" description="Helical" evidence="7">
    <location>
        <begin position="119"/>
        <end position="139"/>
    </location>
</feature>
<evidence type="ECO:0000313" key="10">
    <source>
        <dbReference type="Proteomes" id="UP000260680"/>
    </source>
</evidence>
<comment type="similarity">
    <text evidence="7">Belongs to the binding-protein-dependent transport system permease family.</text>
</comment>
<dbReference type="Proteomes" id="UP000260680">
    <property type="component" value="Unassembled WGS sequence"/>
</dbReference>
<dbReference type="SUPFAM" id="SSF161098">
    <property type="entry name" value="MetI-like"/>
    <property type="match status" value="1"/>
</dbReference>
<evidence type="ECO:0000256" key="3">
    <source>
        <dbReference type="ARBA" id="ARBA00022475"/>
    </source>
</evidence>
<dbReference type="EMBL" id="QOHO01000021">
    <property type="protein sequence ID" value="RFZ79579.1"/>
    <property type="molecule type" value="Genomic_DNA"/>
</dbReference>
<dbReference type="GO" id="GO:0055085">
    <property type="term" value="P:transmembrane transport"/>
    <property type="evidence" value="ECO:0007669"/>
    <property type="project" value="InterPro"/>
</dbReference>
<evidence type="ECO:0000256" key="2">
    <source>
        <dbReference type="ARBA" id="ARBA00022448"/>
    </source>
</evidence>
<name>A0A3E2NEY0_9FIRM</name>
<dbReference type="InterPro" id="IPR000515">
    <property type="entry name" value="MetI-like"/>
</dbReference>
<accession>A0A3E2NEY0</accession>
<evidence type="ECO:0000256" key="5">
    <source>
        <dbReference type="ARBA" id="ARBA00022989"/>
    </source>
</evidence>
<feature type="domain" description="ABC transmembrane type-1" evidence="8">
    <location>
        <begin position="82"/>
        <end position="295"/>
    </location>
</feature>
<keyword evidence="3" id="KW-1003">Cell membrane</keyword>
<dbReference type="OrthoDB" id="9779462at2"/>
<dbReference type="Pfam" id="PF00528">
    <property type="entry name" value="BPD_transp_1"/>
    <property type="match status" value="1"/>
</dbReference>
<dbReference type="CDD" id="cd06261">
    <property type="entry name" value="TM_PBP2"/>
    <property type="match status" value="1"/>
</dbReference>
<evidence type="ECO:0000256" key="7">
    <source>
        <dbReference type="RuleBase" id="RU363032"/>
    </source>
</evidence>
<dbReference type="PANTHER" id="PTHR30193">
    <property type="entry name" value="ABC TRANSPORTER PERMEASE PROTEIN"/>
    <property type="match status" value="1"/>
</dbReference>
<evidence type="ECO:0000256" key="1">
    <source>
        <dbReference type="ARBA" id="ARBA00004651"/>
    </source>
</evidence>
<dbReference type="GO" id="GO:0005886">
    <property type="term" value="C:plasma membrane"/>
    <property type="evidence" value="ECO:0007669"/>
    <property type="project" value="UniProtKB-SubCell"/>
</dbReference>
<gene>
    <name evidence="9" type="ORF">DS742_07335</name>
</gene>
<feature type="transmembrane region" description="Helical" evidence="7">
    <location>
        <begin position="21"/>
        <end position="51"/>
    </location>
</feature>
<evidence type="ECO:0000313" key="9">
    <source>
        <dbReference type="EMBL" id="RFZ79579.1"/>
    </source>
</evidence>
<keyword evidence="5 7" id="KW-1133">Transmembrane helix</keyword>
<protein>
    <submittedName>
        <fullName evidence="9">Sugar ABC transporter permease</fullName>
    </submittedName>
</protein>
<dbReference type="PANTHER" id="PTHR30193:SF37">
    <property type="entry name" value="INNER MEMBRANE ABC TRANSPORTER PERMEASE PROTEIN YCJO"/>
    <property type="match status" value="1"/>
</dbReference>
<reference evidence="9 10" key="1">
    <citation type="submission" date="2018-07" db="EMBL/GenBank/DDBJ databases">
        <title>New species, Clostridium PI-S10-A1B.</title>
        <authorList>
            <person name="Krishna G."/>
            <person name="Summeta K."/>
            <person name="Shikha S."/>
            <person name="Prabhu P.B."/>
            <person name="Suresh K."/>
        </authorList>
    </citation>
    <scope>NUCLEOTIDE SEQUENCE [LARGE SCALE GENOMIC DNA]</scope>
    <source>
        <strain evidence="9 10">PI-S10-A1B</strain>
    </source>
</reference>
<dbReference type="InterPro" id="IPR051393">
    <property type="entry name" value="ABC_transporter_permease"/>
</dbReference>
<dbReference type="PROSITE" id="PS50928">
    <property type="entry name" value="ABC_TM1"/>
    <property type="match status" value="1"/>
</dbReference>
<feature type="transmembrane region" description="Helical" evidence="7">
    <location>
        <begin position="86"/>
        <end position="107"/>
    </location>
</feature>
<dbReference type="Gene3D" id="1.10.3720.10">
    <property type="entry name" value="MetI-like"/>
    <property type="match status" value="1"/>
</dbReference>
<dbReference type="RefSeq" id="WP_117416343.1">
    <property type="nucleotide sequence ID" value="NZ_QOHO01000021.1"/>
</dbReference>
<feature type="transmembrane region" description="Helical" evidence="7">
    <location>
        <begin position="274"/>
        <end position="296"/>
    </location>
</feature>
<dbReference type="InterPro" id="IPR035906">
    <property type="entry name" value="MetI-like_sf"/>
</dbReference>
<evidence type="ECO:0000259" key="8">
    <source>
        <dbReference type="PROSITE" id="PS50928"/>
    </source>
</evidence>
<sequence length="305" mass="34456">MVSNKQLKTGSARKRKIRDHLVAYSFIAPNFIGFAVFTLVPMLFSFVLSLMEWDGGMVNPMKFTGIQNYLRLFADSKFQNAYWNTLVYTLGYVPLTLVLSLLLAIVLNAKIRGRNFFRTLSFFPYVASIVAVASVWNMLFNPSMGPVNMLLSALGIENLPRWSADKNWAMITVILFSVWKSIGYYMIIFLAGLQGINADLYEAASLDGAGKWKQFLNVTLPQLKPTTFFVVVMLTIGSFKVYDQIFLITQGGPGDRTMVLVYYIYNQAFKYSDYGYASTVSIVLFLTVLAVTLIQFRGEKKYANS</sequence>
<proteinExistence type="inferred from homology"/>
<evidence type="ECO:0000256" key="6">
    <source>
        <dbReference type="ARBA" id="ARBA00023136"/>
    </source>
</evidence>
<keyword evidence="4 7" id="KW-0812">Transmembrane</keyword>